<dbReference type="AlphaFoldDB" id="A0A1W2DAL9"/>
<dbReference type="PANTHER" id="PTHR13887">
    <property type="entry name" value="GLUTATHIONE S-TRANSFERASE KAPPA"/>
    <property type="match status" value="1"/>
</dbReference>
<dbReference type="SUPFAM" id="SSF52833">
    <property type="entry name" value="Thioredoxin-like"/>
    <property type="match status" value="1"/>
</dbReference>
<dbReference type="STRING" id="475255.SAMN04488101_10696"/>
<dbReference type="Pfam" id="PF01323">
    <property type="entry name" value="DSBA"/>
    <property type="match status" value="1"/>
</dbReference>
<organism evidence="2 3">
    <name type="scientific">Pedobacter nyackensis</name>
    <dbReference type="NCBI Taxonomy" id="475255"/>
    <lineage>
        <taxon>Bacteria</taxon>
        <taxon>Pseudomonadati</taxon>
        <taxon>Bacteroidota</taxon>
        <taxon>Sphingobacteriia</taxon>
        <taxon>Sphingobacteriales</taxon>
        <taxon>Sphingobacteriaceae</taxon>
        <taxon>Pedobacter</taxon>
    </lineage>
</organism>
<dbReference type="EMBL" id="FWYB01000006">
    <property type="protein sequence ID" value="SMC94540.1"/>
    <property type="molecule type" value="Genomic_DNA"/>
</dbReference>
<name>A0A1W2DAL9_9SPHI</name>
<dbReference type="RefSeq" id="WP_084289704.1">
    <property type="nucleotide sequence ID" value="NZ_FWYB01000006.1"/>
</dbReference>
<dbReference type="Proteomes" id="UP000192678">
    <property type="component" value="Unassembled WGS sequence"/>
</dbReference>
<gene>
    <name evidence="2" type="ORF">SAMN04488101_10696</name>
</gene>
<evidence type="ECO:0000259" key="1">
    <source>
        <dbReference type="Pfam" id="PF01323"/>
    </source>
</evidence>
<dbReference type="OrthoDB" id="9799122at2"/>
<accession>A0A1W2DAL9</accession>
<dbReference type="GO" id="GO:0016853">
    <property type="term" value="F:isomerase activity"/>
    <property type="evidence" value="ECO:0007669"/>
    <property type="project" value="UniProtKB-KW"/>
</dbReference>
<proteinExistence type="predicted"/>
<protein>
    <submittedName>
        <fullName evidence="2">Predicted dithiol-disulfide isomerase, DsbA family</fullName>
    </submittedName>
</protein>
<dbReference type="GO" id="GO:0016491">
    <property type="term" value="F:oxidoreductase activity"/>
    <property type="evidence" value="ECO:0007669"/>
    <property type="project" value="InterPro"/>
</dbReference>
<sequence length="212" mass="23915">MKVDIWSDVRCPFCYIGKRKFEMALAQFEHKDQVEIEWHSFELDPNAETLLDKSPYDYLAERYGKSREWAIGTHEQVAQTAAEVGLTFNFDQSIMANSFDAHRLIQLAKANGVSDQVEENLFKAHFTDGKNIADHGVLIEIAKASGLNVLETEVMLKSNDFTDEVRYDEKTAQNIGISGVPFFVINQKFGISGAQSPETFLGALIKAEEEKE</sequence>
<keyword evidence="2" id="KW-0413">Isomerase</keyword>
<dbReference type="InterPro" id="IPR036249">
    <property type="entry name" value="Thioredoxin-like_sf"/>
</dbReference>
<reference evidence="2 3" key="1">
    <citation type="submission" date="2017-04" db="EMBL/GenBank/DDBJ databases">
        <authorList>
            <person name="Afonso C.L."/>
            <person name="Miller P.J."/>
            <person name="Scott M.A."/>
            <person name="Spackman E."/>
            <person name="Goraichik I."/>
            <person name="Dimitrov K.M."/>
            <person name="Suarez D.L."/>
            <person name="Swayne D.E."/>
        </authorList>
    </citation>
    <scope>NUCLEOTIDE SEQUENCE [LARGE SCALE GENOMIC DNA]</scope>
    <source>
        <strain evidence="2 3">DSM 19625</strain>
    </source>
</reference>
<dbReference type="CDD" id="cd03024">
    <property type="entry name" value="DsbA_FrnE"/>
    <property type="match status" value="1"/>
</dbReference>
<dbReference type="InterPro" id="IPR001853">
    <property type="entry name" value="DSBA-like_thioredoxin_dom"/>
</dbReference>
<evidence type="ECO:0000313" key="3">
    <source>
        <dbReference type="Proteomes" id="UP000192678"/>
    </source>
</evidence>
<dbReference type="Gene3D" id="3.40.30.10">
    <property type="entry name" value="Glutaredoxin"/>
    <property type="match status" value="1"/>
</dbReference>
<feature type="domain" description="DSBA-like thioredoxin" evidence="1">
    <location>
        <begin position="3"/>
        <end position="204"/>
    </location>
</feature>
<dbReference type="PANTHER" id="PTHR13887:SF41">
    <property type="entry name" value="THIOREDOXIN SUPERFAMILY PROTEIN"/>
    <property type="match status" value="1"/>
</dbReference>
<keyword evidence="3" id="KW-1185">Reference proteome</keyword>
<evidence type="ECO:0000313" key="2">
    <source>
        <dbReference type="EMBL" id="SMC94540.1"/>
    </source>
</evidence>